<dbReference type="SMART" id="SM00355">
    <property type="entry name" value="ZnF_C2H2"/>
    <property type="match status" value="3"/>
</dbReference>
<dbReference type="OrthoDB" id="372803at2759"/>
<dbReference type="AlphaFoldDB" id="A0A1R2CAE2"/>
<evidence type="ECO:0000256" key="1">
    <source>
        <dbReference type="ARBA" id="ARBA00022723"/>
    </source>
</evidence>
<dbReference type="EMBL" id="MPUH01000220">
    <property type="protein sequence ID" value="OMJ85973.1"/>
    <property type="molecule type" value="Genomic_DNA"/>
</dbReference>
<keyword evidence="1" id="KW-0479">Metal-binding</keyword>
<dbReference type="GO" id="GO:0008270">
    <property type="term" value="F:zinc ion binding"/>
    <property type="evidence" value="ECO:0007669"/>
    <property type="project" value="UniProtKB-KW"/>
</dbReference>
<accession>A0A1R2CAE2</accession>
<dbReference type="InterPro" id="IPR036236">
    <property type="entry name" value="Znf_C2H2_sf"/>
</dbReference>
<dbReference type="InterPro" id="IPR013087">
    <property type="entry name" value="Znf_C2H2_type"/>
</dbReference>
<feature type="domain" description="C2H2-type" evidence="6">
    <location>
        <begin position="71"/>
        <end position="98"/>
    </location>
</feature>
<keyword evidence="8" id="KW-1185">Reference proteome</keyword>
<dbReference type="Proteomes" id="UP000187209">
    <property type="component" value="Unassembled WGS sequence"/>
</dbReference>
<organism evidence="7 8">
    <name type="scientific">Stentor coeruleus</name>
    <dbReference type="NCBI Taxonomy" id="5963"/>
    <lineage>
        <taxon>Eukaryota</taxon>
        <taxon>Sar</taxon>
        <taxon>Alveolata</taxon>
        <taxon>Ciliophora</taxon>
        <taxon>Postciliodesmatophora</taxon>
        <taxon>Heterotrichea</taxon>
        <taxon>Heterotrichida</taxon>
        <taxon>Stentoridae</taxon>
        <taxon>Stentor</taxon>
    </lineage>
</organism>
<keyword evidence="2" id="KW-0677">Repeat</keyword>
<dbReference type="PROSITE" id="PS50157">
    <property type="entry name" value="ZINC_FINGER_C2H2_2"/>
    <property type="match status" value="3"/>
</dbReference>
<dbReference type="FunFam" id="3.30.160.60:FF:000690">
    <property type="entry name" value="Zinc finger protein 354C"/>
    <property type="match status" value="1"/>
</dbReference>
<dbReference type="PANTHER" id="PTHR23235:SF120">
    <property type="entry name" value="KRUPPEL-LIKE FACTOR 15"/>
    <property type="match status" value="1"/>
</dbReference>
<evidence type="ECO:0000256" key="3">
    <source>
        <dbReference type="ARBA" id="ARBA00022771"/>
    </source>
</evidence>
<feature type="domain" description="C2H2-type" evidence="6">
    <location>
        <begin position="43"/>
        <end position="70"/>
    </location>
</feature>
<keyword evidence="4" id="KW-0862">Zinc</keyword>
<dbReference type="SUPFAM" id="SSF57667">
    <property type="entry name" value="beta-beta-alpha zinc fingers"/>
    <property type="match status" value="2"/>
</dbReference>
<evidence type="ECO:0000259" key="6">
    <source>
        <dbReference type="PROSITE" id="PS50157"/>
    </source>
</evidence>
<proteinExistence type="predicted"/>
<dbReference type="PROSITE" id="PS00028">
    <property type="entry name" value="ZINC_FINGER_C2H2_1"/>
    <property type="match status" value="3"/>
</dbReference>
<keyword evidence="3 5" id="KW-0863">Zinc-finger</keyword>
<dbReference type="GO" id="GO:0000981">
    <property type="term" value="F:DNA-binding transcription factor activity, RNA polymerase II-specific"/>
    <property type="evidence" value="ECO:0007669"/>
    <property type="project" value="TreeGrafter"/>
</dbReference>
<evidence type="ECO:0000256" key="2">
    <source>
        <dbReference type="ARBA" id="ARBA00022737"/>
    </source>
</evidence>
<sequence length="132" mass="15701">MKVITEYKISLYCCMFNDCTKNYTTKFNLKRHVEITHLKQKKHKCDYCGKFFVSQQNLKEHIFIHTGAKPYQCTICGEYFRQISQLSLHKRNHEMQERPQGYCLDAKALETKPLSLAELVIQKIRDYTLCNK</sequence>
<dbReference type="Gene3D" id="3.30.160.60">
    <property type="entry name" value="Classic Zinc Finger"/>
    <property type="match status" value="3"/>
</dbReference>
<evidence type="ECO:0000256" key="4">
    <source>
        <dbReference type="ARBA" id="ARBA00022833"/>
    </source>
</evidence>
<evidence type="ECO:0000256" key="5">
    <source>
        <dbReference type="PROSITE-ProRule" id="PRU00042"/>
    </source>
</evidence>
<evidence type="ECO:0000313" key="8">
    <source>
        <dbReference type="Proteomes" id="UP000187209"/>
    </source>
</evidence>
<name>A0A1R2CAE2_9CILI</name>
<dbReference type="GO" id="GO:0000978">
    <property type="term" value="F:RNA polymerase II cis-regulatory region sequence-specific DNA binding"/>
    <property type="evidence" value="ECO:0007669"/>
    <property type="project" value="TreeGrafter"/>
</dbReference>
<protein>
    <recommendedName>
        <fullName evidence="6">C2H2-type domain-containing protein</fullName>
    </recommendedName>
</protein>
<dbReference type="FunFam" id="3.30.160.60:FF:000100">
    <property type="entry name" value="Zinc finger 45-like"/>
    <property type="match status" value="1"/>
</dbReference>
<gene>
    <name evidence="7" type="ORF">SteCoe_12607</name>
</gene>
<comment type="caution">
    <text evidence="7">The sequence shown here is derived from an EMBL/GenBank/DDBJ whole genome shotgun (WGS) entry which is preliminary data.</text>
</comment>
<reference evidence="7 8" key="1">
    <citation type="submission" date="2016-11" db="EMBL/GenBank/DDBJ databases">
        <title>The macronuclear genome of Stentor coeruleus: a giant cell with tiny introns.</title>
        <authorList>
            <person name="Slabodnick M."/>
            <person name="Ruby J.G."/>
            <person name="Reiff S.B."/>
            <person name="Swart E.C."/>
            <person name="Gosai S."/>
            <person name="Prabakaran S."/>
            <person name="Witkowska E."/>
            <person name="Larue G.E."/>
            <person name="Fisher S."/>
            <person name="Freeman R.M."/>
            <person name="Gunawardena J."/>
            <person name="Chu W."/>
            <person name="Stover N.A."/>
            <person name="Gregory B.D."/>
            <person name="Nowacki M."/>
            <person name="Derisi J."/>
            <person name="Roy S.W."/>
            <person name="Marshall W.F."/>
            <person name="Sood P."/>
        </authorList>
    </citation>
    <scope>NUCLEOTIDE SEQUENCE [LARGE SCALE GENOMIC DNA]</scope>
    <source>
        <strain evidence="7">WM001</strain>
    </source>
</reference>
<feature type="domain" description="C2H2-type" evidence="6">
    <location>
        <begin position="12"/>
        <end position="42"/>
    </location>
</feature>
<dbReference type="PANTHER" id="PTHR23235">
    <property type="entry name" value="KRUEPPEL-LIKE TRANSCRIPTION FACTOR"/>
    <property type="match status" value="1"/>
</dbReference>
<evidence type="ECO:0000313" key="7">
    <source>
        <dbReference type="EMBL" id="OMJ85973.1"/>
    </source>
</evidence>
<dbReference type="Pfam" id="PF00096">
    <property type="entry name" value="zf-C2H2"/>
    <property type="match status" value="3"/>
</dbReference>